<keyword evidence="5" id="KW-1015">Disulfide bond</keyword>
<dbReference type="InterPro" id="IPR008255">
    <property type="entry name" value="Pyr_nucl-diS_OxRdtase_2_AS"/>
</dbReference>
<dbReference type="Gene3D" id="3.50.50.60">
    <property type="entry name" value="FAD/NAD(P)-binding domain"/>
    <property type="match status" value="2"/>
</dbReference>
<sequence length="308" mass="33997">MSYNHYDTVIIGAGAGGLSAGLYAARSRMKTLILERGQMGGQTATTEDVENYPGSIENPTGPKLMERMKKQSEEFGCEIKQENVENIEKKENIFVVKTNKNTYEAKTMIIATGAEPKLLGVPGEIEYRGRGVSYCATCDGDFFQELNIAVVGGGDSAVEEGMYLTKFANKVTLIHRRDELRAVKSLQERAFANEKMEFIWDTVVEEIKGNGVVQSLVLKNKKTNELSELKVDGVFIYVGYQPISQLFQGLVEMDEIGYILGDEEMRTNVPGLFVAGDVRKKMLKQIITAAADGAIAAVSAERYIAENF</sequence>
<keyword evidence="2 7" id="KW-0285">Flavoprotein</keyword>
<dbReference type="GO" id="GO:0019430">
    <property type="term" value="P:removal of superoxide radicals"/>
    <property type="evidence" value="ECO:0007669"/>
    <property type="project" value="UniProtKB-UniRule"/>
</dbReference>
<comment type="catalytic activity">
    <reaction evidence="7">
        <text>[thioredoxin]-dithiol + NADP(+) = [thioredoxin]-disulfide + NADPH + H(+)</text>
        <dbReference type="Rhea" id="RHEA:20345"/>
        <dbReference type="Rhea" id="RHEA-COMP:10698"/>
        <dbReference type="Rhea" id="RHEA-COMP:10700"/>
        <dbReference type="ChEBI" id="CHEBI:15378"/>
        <dbReference type="ChEBI" id="CHEBI:29950"/>
        <dbReference type="ChEBI" id="CHEBI:50058"/>
        <dbReference type="ChEBI" id="CHEBI:57783"/>
        <dbReference type="ChEBI" id="CHEBI:58349"/>
        <dbReference type="EC" id="1.8.1.9"/>
    </reaction>
</comment>
<dbReference type="SUPFAM" id="SSF51905">
    <property type="entry name" value="FAD/NAD(P)-binding domain"/>
    <property type="match status" value="1"/>
</dbReference>
<comment type="caution">
    <text evidence="10">The sequence shown here is derived from an EMBL/GenBank/DDBJ whole genome shotgun (WGS) entry which is preliminary data.</text>
</comment>
<evidence type="ECO:0000256" key="2">
    <source>
        <dbReference type="ARBA" id="ARBA00022630"/>
    </source>
</evidence>
<reference evidence="10" key="1">
    <citation type="submission" date="2022-07" db="EMBL/GenBank/DDBJ databases">
        <title>Enhanced cultured diversity of the mouse gut microbiota enables custom-made synthetic communities.</title>
        <authorList>
            <person name="Afrizal A."/>
        </authorList>
    </citation>
    <scope>NUCLEOTIDE SEQUENCE</scope>
    <source>
        <strain evidence="10">DSM 28593</strain>
    </source>
</reference>
<dbReference type="PRINTS" id="PR00368">
    <property type="entry name" value="FADPNR"/>
</dbReference>
<dbReference type="Pfam" id="PF07992">
    <property type="entry name" value="Pyr_redox_2"/>
    <property type="match status" value="1"/>
</dbReference>
<evidence type="ECO:0000259" key="9">
    <source>
        <dbReference type="Pfam" id="PF07992"/>
    </source>
</evidence>
<dbReference type="PRINTS" id="PR00469">
    <property type="entry name" value="PNDRDTASEII"/>
</dbReference>
<keyword evidence="3 7" id="KW-0274">FAD</keyword>
<dbReference type="InterPro" id="IPR023753">
    <property type="entry name" value="FAD/NAD-binding_dom"/>
</dbReference>
<dbReference type="EMBL" id="JANKAS010000001">
    <property type="protein sequence ID" value="MCR1897610.1"/>
    <property type="molecule type" value="Genomic_DNA"/>
</dbReference>
<organism evidence="10 11">
    <name type="scientific">Irregularibacter muris</name>
    <dbReference type="NCBI Taxonomy" id="1796619"/>
    <lineage>
        <taxon>Bacteria</taxon>
        <taxon>Bacillati</taxon>
        <taxon>Bacillota</taxon>
        <taxon>Clostridia</taxon>
        <taxon>Eubacteriales</taxon>
        <taxon>Eubacteriaceae</taxon>
        <taxon>Irregularibacter</taxon>
    </lineage>
</organism>
<dbReference type="EC" id="1.8.1.9" evidence="7"/>
<comment type="subunit">
    <text evidence="7">Homodimer.</text>
</comment>
<dbReference type="InterPro" id="IPR036188">
    <property type="entry name" value="FAD/NAD-bd_sf"/>
</dbReference>
<dbReference type="InterPro" id="IPR050097">
    <property type="entry name" value="Ferredoxin-NADP_redctase_2"/>
</dbReference>
<keyword evidence="8" id="KW-0521">NADP</keyword>
<dbReference type="NCBIfam" id="TIGR01292">
    <property type="entry name" value="TRX_reduct"/>
    <property type="match status" value="1"/>
</dbReference>
<gene>
    <name evidence="10" type="primary">trxB</name>
    <name evidence="10" type="ORF">NSA47_01215</name>
</gene>
<name>A0AAE3HCJ2_9FIRM</name>
<dbReference type="GO" id="GO:0005737">
    <property type="term" value="C:cytoplasm"/>
    <property type="evidence" value="ECO:0007669"/>
    <property type="project" value="InterPro"/>
</dbReference>
<evidence type="ECO:0000313" key="10">
    <source>
        <dbReference type="EMBL" id="MCR1897610.1"/>
    </source>
</evidence>
<dbReference type="PROSITE" id="PS00573">
    <property type="entry name" value="PYRIDINE_REDOX_2"/>
    <property type="match status" value="1"/>
</dbReference>
<dbReference type="PANTHER" id="PTHR48105">
    <property type="entry name" value="THIOREDOXIN REDUCTASE 1-RELATED-RELATED"/>
    <property type="match status" value="1"/>
</dbReference>
<keyword evidence="4 7" id="KW-0560">Oxidoreductase</keyword>
<feature type="domain" description="FAD/NAD(P)-binding" evidence="9">
    <location>
        <begin position="6"/>
        <end position="293"/>
    </location>
</feature>
<comment type="cofactor">
    <cofactor evidence="8">
        <name>FAD</name>
        <dbReference type="ChEBI" id="CHEBI:57692"/>
    </cofactor>
    <text evidence="8">Binds 1 FAD per subunit.</text>
</comment>
<dbReference type="GO" id="GO:0004791">
    <property type="term" value="F:thioredoxin-disulfide reductase (NADPH) activity"/>
    <property type="evidence" value="ECO:0007669"/>
    <property type="project" value="UniProtKB-UniRule"/>
</dbReference>
<dbReference type="AlphaFoldDB" id="A0AAE3HCJ2"/>
<comment type="similarity">
    <text evidence="1 7">Belongs to the class-II pyridine nucleotide-disulfide oxidoreductase family.</text>
</comment>
<evidence type="ECO:0000256" key="1">
    <source>
        <dbReference type="ARBA" id="ARBA00009333"/>
    </source>
</evidence>
<protein>
    <recommendedName>
        <fullName evidence="7">Thioredoxin reductase</fullName>
        <ecNumber evidence="7">1.8.1.9</ecNumber>
    </recommendedName>
</protein>
<evidence type="ECO:0000256" key="5">
    <source>
        <dbReference type="ARBA" id="ARBA00023157"/>
    </source>
</evidence>
<evidence type="ECO:0000256" key="7">
    <source>
        <dbReference type="RuleBase" id="RU003880"/>
    </source>
</evidence>
<evidence type="ECO:0000256" key="3">
    <source>
        <dbReference type="ARBA" id="ARBA00022827"/>
    </source>
</evidence>
<dbReference type="RefSeq" id="WP_257529015.1">
    <property type="nucleotide sequence ID" value="NZ_JANKAS010000001.1"/>
</dbReference>
<proteinExistence type="inferred from homology"/>
<dbReference type="InterPro" id="IPR005982">
    <property type="entry name" value="Thioredox_Rdtase"/>
</dbReference>
<keyword evidence="11" id="KW-1185">Reference proteome</keyword>
<evidence type="ECO:0000256" key="8">
    <source>
        <dbReference type="RuleBase" id="RU003881"/>
    </source>
</evidence>
<evidence type="ECO:0000313" key="11">
    <source>
        <dbReference type="Proteomes" id="UP001205748"/>
    </source>
</evidence>
<evidence type="ECO:0000256" key="6">
    <source>
        <dbReference type="ARBA" id="ARBA00023284"/>
    </source>
</evidence>
<keyword evidence="6 7" id="KW-0676">Redox-active center</keyword>
<evidence type="ECO:0000256" key="4">
    <source>
        <dbReference type="ARBA" id="ARBA00023002"/>
    </source>
</evidence>
<accession>A0AAE3HCJ2</accession>
<dbReference type="Proteomes" id="UP001205748">
    <property type="component" value="Unassembled WGS sequence"/>
</dbReference>